<gene>
    <name evidence="1" type="ORF">GII36_01990</name>
</gene>
<name>A0A857MPM7_9BACT</name>
<dbReference type="Proteomes" id="UP001059824">
    <property type="component" value="Chromosome"/>
</dbReference>
<keyword evidence="2" id="KW-1185">Reference proteome</keyword>
<reference evidence="1" key="1">
    <citation type="journal article" date="2021" name="Nat. Microbiol.">
        <title>Cocultivation of an ultrasmall environmental parasitic bacterium with lytic ability against bacteria associated with wastewater foams.</title>
        <authorList>
            <person name="Batinovic S."/>
            <person name="Rose J.J.A."/>
            <person name="Ratcliffe J."/>
            <person name="Seviour R.J."/>
            <person name="Petrovski S."/>
        </authorList>
    </citation>
    <scope>NUCLEOTIDE SEQUENCE</scope>
    <source>
        <strain evidence="1">JR1</strain>
    </source>
</reference>
<evidence type="ECO:0000313" key="2">
    <source>
        <dbReference type="Proteomes" id="UP001059824"/>
    </source>
</evidence>
<sequence length="221" mass="24256">MMRSFGHEFTTAAANWSGDESLETTAALHIPYVGAAEHTLQEIYQASVDKRITDLSDGQKGGIEHGTKVIMRYLDHAISAAAEQEVEYSDAIGYLQSEAAMLPLADIASQPNAVARHLEGMLCLGQDATCTLEVPEAYIYKWQSGRLSHPGLSYSLGQFRASYEEQENKDIDPAKICRAQKAHQLAPISFALLDICIKDPRLFSATYAQTAHARKDSLPLV</sequence>
<dbReference type="EMBL" id="CP045921">
    <property type="protein sequence ID" value="QHN42620.1"/>
    <property type="molecule type" value="Genomic_DNA"/>
</dbReference>
<dbReference type="RefSeq" id="WP_260764051.1">
    <property type="nucleotide sequence ID" value="NZ_CP045921.1"/>
</dbReference>
<dbReference type="KEGG" id="mama:GII36_01990"/>
<protein>
    <submittedName>
        <fullName evidence="1">Uncharacterized protein</fullName>
    </submittedName>
</protein>
<organism evidence="1 2">
    <name type="scientific">Candidatus Mycosynbacter amalyticus</name>
    <dbReference type="NCBI Taxonomy" id="2665156"/>
    <lineage>
        <taxon>Bacteria</taxon>
        <taxon>Candidatus Saccharimonadota</taxon>
        <taxon>Candidatus Saccharimonadota incertae sedis</taxon>
        <taxon>Candidatus Mycosynbacter</taxon>
    </lineage>
</organism>
<evidence type="ECO:0000313" key="1">
    <source>
        <dbReference type="EMBL" id="QHN42620.1"/>
    </source>
</evidence>
<proteinExistence type="predicted"/>
<dbReference type="AlphaFoldDB" id="A0A857MPM7"/>
<accession>A0A857MPM7</accession>